<proteinExistence type="predicted"/>
<dbReference type="Pfam" id="PF25977">
    <property type="entry name" value="DZIP1"/>
    <property type="match status" value="1"/>
</dbReference>
<dbReference type="AlphaFoldDB" id="A0A9N7V369"/>
<accession>A0A9N7V369</accession>
<evidence type="ECO:0000256" key="1">
    <source>
        <dbReference type="SAM" id="MobiDB-lite"/>
    </source>
</evidence>
<feature type="region of interest" description="Disordered" evidence="1">
    <location>
        <begin position="130"/>
        <end position="222"/>
    </location>
</feature>
<reference evidence="3" key="1">
    <citation type="submission" date="2020-03" db="EMBL/GenBank/DDBJ databases">
        <authorList>
            <person name="Weist P."/>
        </authorList>
    </citation>
    <scope>NUCLEOTIDE SEQUENCE</scope>
</reference>
<dbReference type="Proteomes" id="UP001153269">
    <property type="component" value="Unassembled WGS sequence"/>
</dbReference>
<protein>
    <recommendedName>
        <fullName evidence="2">Cilium assembly protein DZIP1 domain-containing protein</fullName>
    </recommendedName>
</protein>
<evidence type="ECO:0000259" key="2">
    <source>
        <dbReference type="Pfam" id="PF25977"/>
    </source>
</evidence>
<comment type="caution">
    <text evidence="3">The sequence shown here is derived from an EMBL/GenBank/DDBJ whole genome shotgun (WGS) entry which is preliminary data.</text>
</comment>
<sequence>MVNIPSNTKEVEEPVVVSALAPEPKPSRVVLDSSSASELEQSQSMMVHDLKLNPSDKKEVRRELEQSAFKSLEDLGVKPNQSGVKSKDFTFIMAKVNSLEDQAKEVPGYWRCRGELDLSLDEKMSARMMTEAPPEPQAPSGQAVQGKESKTPQPAPRAESTTKPKMAPPNSKAAPRTCKVMKTGIRMATWIRQTARKIRKSLSGPKRRSRISPAQAAETQSP</sequence>
<evidence type="ECO:0000313" key="4">
    <source>
        <dbReference type="Proteomes" id="UP001153269"/>
    </source>
</evidence>
<keyword evidence="4" id="KW-1185">Reference proteome</keyword>
<feature type="compositionally biased region" description="Basic residues" evidence="1">
    <location>
        <begin position="194"/>
        <end position="210"/>
    </location>
</feature>
<evidence type="ECO:0000313" key="3">
    <source>
        <dbReference type="EMBL" id="CAB1441244.1"/>
    </source>
</evidence>
<dbReference type="EMBL" id="CADEAL010002595">
    <property type="protein sequence ID" value="CAB1441244.1"/>
    <property type="molecule type" value="Genomic_DNA"/>
</dbReference>
<organism evidence="3 4">
    <name type="scientific">Pleuronectes platessa</name>
    <name type="common">European plaice</name>
    <dbReference type="NCBI Taxonomy" id="8262"/>
    <lineage>
        <taxon>Eukaryota</taxon>
        <taxon>Metazoa</taxon>
        <taxon>Chordata</taxon>
        <taxon>Craniata</taxon>
        <taxon>Vertebrata</taxon>
        <taxon>Euteleostomi</taxon>
        <taxon>Actinopterygii</taxon>
        <taxon>Neopterygii</taxon>
        <taxon>Teleostei</taxon>
        <taxon>Neoteleostei</taxon>
        <taxon>Acanthomorphata</taxon>
        <taxon>Carangaria</taxon>
        <taxon>Pleuronectiformes</taxon>
        <taxon>Pleuronectoidei</taxon>
        <taxon>Pleuronectidae</taxon>
        <taxon>Pleuronectes</taxon>
    </lineage>
</organism>
<name>A0A9N7V369_PLEPL</name>
<gene>
    <name evidence="3" type="ORF">PLEPLA_LOCUS29026</name>
</gene>
<feature type="domain" description="Cilium assembly protein DZIP1" evidence="2">
    <location>
        <begin position="57"/>
        <end position="128"/>
    </location>
</feature>
<dbReference type="InterPro" id="IPR058883">
    <property type="entry name" value="DZIP1_dom"/>
</dbReference>